<dbReference type="OrthoDB" id="9766423at2"/>
<dbReference type="Proteomes" id="UP000182510">
    <property type="component" value="Chromosome"/>
</dbReference>
<evidence type="ECO:0000256" key="6">
    <source>
        <dbReference type="ARBA" id="ARBA00022556"/>
    </source>
</evidence>
<keyword evidence="8 13" id="KW-0547">Nucleotide-binding</keyword>
<keyword evidence="6 13" id="KW-0441">Lipid A biosynthesis</keyword>
<evidence type="ECO:0000256" key="3">
    <source>
        <dbReference type="ARBA" id="ARBA00012071"/>
    </source>
</evidence>
<dbReference type="GO" id="GO:0005524">
    <property type="term" value="F:ATP binding"/>
    <property type="evidence" value="ECO:0007669"/>
    <property type="project" value="UniProtKB-UniRule"/>
</dbReference>
<evidence type="ECO:0000256" key="12">
    <source>
        <dbReference type="ARBA" id="ARBA00029757"/>
    </source>
</evidence>
<dbReference type="EC" id="2.7.1.130" evidence="3 13"/>
<keyword evidence="15" id="KW-1185">Reference proteome</keyword>
<keyword evidence="5 13" id="KW-0444">Lipid biosynthesis</keyword>
<keyword evidence="9 13" id="KW-0418">Kinase</keyword>
<evidence type="ECO:0000256" key="13">
    <source>
        <dbReference type="HAMAP-Rule" id="MF_00409"/>
    </source>
</evidence>
<evidence type="ECO:0000256" key="5">
    <source>
        <dbReference type="ARBA" id="ARBA00022516"/>
    </source>
</evidence>
<name>A0A1L3J849_9FLAO</name>
<sequence length="332" mass="37583">MPNPRKLLYPFSVLYHAVTGIRNELYDHNFLKSASFSVPVICVGNLSVGGTGKSPMTEYLIKYLRTTLKVAVLSRGYKRKTKGFKLVQESDDATMVGDEPLQFKNKFPDALVAVDANRKEGIAKLMSQSPGVVLLDDAFQHRKVKADLNIVLTPFNDLYVDDLLLPAGNLRESSSGASRADIIIVTKCPLDLSEKRMNDIAGRLKATKDQEVYFTGIRYSEKIISGNNNVPLNTVDNSTYTLVTGIANPEPLIDYLNSLNIELKHFEFPDHHSFSEKEIEKLAAEKNILTTEKDYMRLRLRLDPPRLYYLPIEIQFLNKEKDFKDKITSYVK</sequence>
<dbReference type="PANTHER" id="PTHR42724:SF1">
    <property type="entry name" value="TETRAACYLDISACCHARIDE 4'-KINASE, MITOCHONDRIAL-RELATED"/>
    <property type="match status" value="1"/>
</dbReference>
<dbReference type="STRING" id="1913577.LPB144_13035"/>
<dbReference type="InterPro" id="IPR027417">
    <property type="entry name" value="P-loop_NTPase"/>
</dbReference>
<comment type="similarity">
    <text evidence="13">Belongs to the LpxK family.</text>
</comment>
<gene>
    <name evidence="13" type="primary">lpxK</name>
    <name evidence="14" type="ORF">LPB144_13035</name>
</gene>
<evidence type="ECO:0000256" key="9">
    <source>
        <dbReference type="ARBA" id="ARBA00022777"/>
    </source>
</evidence>
<dbReference type="PANTHER" id="PTHR42724">
    <property type="entry name" value="TETRAACYLDISACCHARIDE 4'-KINASE"/>
    <property type="match status" value="1"/>
</dbReference>
<comment type="caution">
    <text evidence="13">Lacks conserved residue(s) required for the propagation of feature annotation.</text>
</comment>
<dbReference type="GO" id="GO:0009245">
    <property type="term" value="P:lipid A biosynthetic process"/>
    <property type="evidence" value="ECO:0007669"/>
    <property type="project" value="UniProtKB-UniRule"/>
</dbReference>
<reference evidence="14 15" key="1">
    <citation type="submission" date="2016-11" db="EMBL/GenBank/DDBJ databases">
        <title>Gramella sp. LPB0144 isolated from marine environment.</title>
        <authorList>
            <person name="Kim E."/>
            <person name="Yi H."/>
        </authorList>
    </citation>
    <scope>NUCLEOTIDE SEQUENCE [LARGE SCALE GENOMIC DNA]</scope>
    <source>
        <strain evidence="14 15">LPB0144</strain>
    </source>
</reference>
<keyword evidence="7 13" id="KW-0808">Transferase</keyword>
<dbReference type="KEGG" id="grl:LPB144_13035"/>
<dbReference type="EMBL" id="CP018153">
    <property type="protein sequence ID" value="APG61273.1"/>
    <property type="molecule type" value="Genomic_DNA"/>
</dbReference>
<dbReference type="HAMAP" id="MF_00409">
    <property type="entry name" value="LpxK"/>
    <property type="match status" value="1"/>
</dbReference>
<dbReference type="SUPFAM" id="SSF52540">
    <property type="entry name" value="P-loop containing nucleoside triphosphate hydrolases"/>
    <property type="match status" value="1"/>
</dbReference>
<comment type="function">
    <text evidence="1 13">Transfers the gamma-phosphate of ATP to the 4'-position of a tetraacyldisaccharide 1-phosphate intermediate (termed DS-1-P) to form tetraacyldisaccharide 1,4'-bis-phosphate (lipid IVA).</text>
</comment>
<proteinExistence type="inferred from homology"/>
<accession>A0A1L3J849</accession>
<protein>
    <recommendedName>
        <fullName evidence="4 13">Tetraacyldisaccharide 4'-kinase</fullName>
        <ecNumber evidence="3 13">2.7.1.130</ecNumber>
    </recommendedName>
    <alternativeName>
        <fullName evidence="12 13">Lipid A 4'-kinase</fullName>
    </alternativeName>
</protein>
<dbReference type="GO" id="GO:0009244">
    <property type="term" value="P:lipopolysaccharide core region biosynthetic process"/>
    <property type="evidence" value="ECO:0007669"/>
    <property type="project" value="TreeGrafter"/>
</dbReference>
<evidence type="ECO:0000313" key="15">
    <source>
        <dbReference type="Proteomes" id="UP000182510"/>
    </source>
</evidence>
<dbReference type="UniPathway" id="UPA00359">
    <property type="reaction ID" value="UER00482"/>
</dbReference>
<dbReference type="GO" id="GO:0005886">
    <property type="term" value="C:plasma membrane"/>
    <property type="evidence" value="ECO:0007669"/>
    <property type="project" value="TreeGrafter"/>
</dbReference>
<evidence type="ECO:0000256" key="2">
    <source>
        <dbReference type="ARBA" id="ARBA00004870"/>
    </source>
</evidence>
<organism evidence="14 15">
    <name type="scientific">Christiangramia salexigens</name>
    <dbReference type="NCBI Taxonomy" id="1913577"/>
    <lineage>
        <taxon>Bacteria</taxon>
        <taxon>Pseudomonadati</taxon>
        <taxon>Bacteroidota</taxon>
        <taxon>Flavobacteriia</taxon>
        <taxon>Flavobacteriales</taxon>
        <taxon>Flavobacteriaceae</taxon>
        <taxon>Christiangramia</taxon>
    </lineage>
</organism>
<evidence type="ECO:0000256" key="4">
    <source>
        <dbReference type="ARBA" id="ARBA00016436"/>
    </source>
</evidence>
<evidence type="ECO:0000256" key="8">
    <source>
        <dbReference type="ARBA" id="ARBA00022741"/>
    </source>
</evidence>
<keyword evidence="11 13" id="KW-0443">Lipid metabolism</keyword>
<evidence type="ECO:0000256" key="10">
    <source>
        <dbReference type="ARBA" id="ARBA00022840"/>
    </source>
</evidence>
<dbReference type="GO" id="GO:0009029">
    <property type="term" value="F:lipid-A 4'-kinase activity"/>
    <property type="evidence" value="ECO:0007669"/>
    <property type="project" value="UniProtKB-UniRule"/>
</dbReference>
<dbReference type="InterPro" id="IPR003758">
    <property type="entry name" value="LpxK"/>
</dbReference>
<dbReference type="RefSeq" id="WP_072553964.1">
    <property type="nucleotide sequence ID" value="NZ_CP018153.1"/>
</dbReference>
<dbReference type="NCBIfam" id="TIGR00682">
    <property type="entry name" value="lpxK"/>
    <property type="match status" value="1"/>
</dbReference>
<evidence type="ECO:0000256" key="7">
    <source>
        <dbReference type="ARBA" id="ARBA00022679"/>
    </source>
</evidence>
<evidence type="ECO:0000256" key="1">
    <source>
        <dbReference type="ARBA" id="ARBA00002274"/>
    </source>
</evidence>
<keyword evidence="10 13" id="KW-0067">ATP-binding</keyword>
<evidence type="ECO:0000313" key="14">
    <source>
        <dbReference type="EMBL" id="APG61273.1"/>
    </source>
</evidence>
<dbReference type="Pfam" id="PF02606">
    <property type="entry name" value="LpxK"/>
    <property type="match status" value="1"/>
</dbReference>
<dbReference type="AlphaFoldDB" id="A0A1L3J849"/>
<evidence type="ECO:0000256" key="11">
    <source>
        <dbReference type="ARBA" id="ARBA00023098"/>
    </source>
</evidence>
<comment type="pathway">
    <text evidence="2 13">Glycolipid biosynthesis; lipid IV(A) biosynthesis; lipid IV(A) from (3R)-3-hydroxytetradecanoyl-[acyl-carrier-protein] and UDP-N-acetyl-alpha-D-glucosamine: step 6/6.</text>
</comment>
<comment type="catalytic activity">
    <reaction evidence="13">
        <text>a lipid A disaccharide + ATP = a lipid IVA + ADP + H(+)</text>
        <dbReference type="Rhea" id="RHEA:67840"/>
        <dbReference type="ChEBI" id="CHEBI:15378"/>
        <dbReference type="ChEBI" id="CHEBI:30616"/>
        <dbReference type="ChEBI" id="CHEBI:176343"/>
        <dbReference type="ChEBI" id="CHEBI:176425"/>
        <dbReference type="ChEBI" id="CHEBI:456216"/>
        <dbReference type="EC" id="2.7.1.130"/>
    </reaction>
</comment>